<evidence type="ECO:0000313" key="2">
    <source>
        <dbReference type="Proteomes" id="UP000621930"/>
    </source>
</evidence>
<evidence type="ECO:0008006" key="3">
    <source>
        <dbReference type="Google" id="ProtNLM"/>
    </source>
</evidence>
<gene>
    <name evidence="1" type="ORF">H9629_12940</name>
</gene>
<organism evidence="1 2">
    <name type="scientific">Acinetobacter pecorum</name>
    <dbReference type="NCBI Taxonomy" id="2762215"/>
    <lineage>
        <taxon>Bacteria</taxon>
        <taxon>Pseudomonadati</taxon>
        <taxon>Pseudomonadota</taxon>
        <taxon>Gammaproteobacteria</taxon>
        <taxon>Moraxellales</taxon>
        <taxon>Moraxellaceae</taxon>
        <taxon>Acinetobacter</taxon>
    </lineage>
</organism>
<keyword evidence="2" id="KW-1185">Reference proteome</keyword>
<protein>
    <recommendedName>
        <fullName evidence="3">KTSC domain-containing protein</fullName>
    </recommendedName>
</protein>
<proteinExistence type="predicted"/>
<accession>A0ABR8VZP8</accession>
<dbReference type="RefSeq" id="WP_004641738.1">
    <property type="nucleotide sequence ID" value="NZ_JACSPT010000020.1"/>
</dbReference>
<reference evidence="1 2" key="1">
    <citation type="submission" date="2020-08" db="EMBL/GenBank/DDBJ databases">
        <title>A Genomic Blueprint of the Chicken Gut Microbiome.</title>
        <authorList>
            <person name="Gilroy R."/>
            <person name="Ravi A."/>
            <person name="Getino M."/>
            <person name="Pursley I."/>
            <person name="Horton D.L."/>
            <person name="Alikhan N.-F."/>
            <person name="Baker D."/>
            <person name="Gharbi K."/>
            <person name="Hall N."/>
            <person name="Watson M."/>
            <person name="Adriaenssens E.M."/>
            <person name="Foster-Nyarko E."/>
            <person name="Jarju S."/>
            <person name="Secka A."/>
            <person name="Antonio M."/>
            <person name="Oren A."/>
            <person name="Chaudhuri R."/>
            <person name="La Ragione R.M."/>
            <person name="Hildebrand F."/>
            <person name="Pallen M.J."/>
        </authorList>
    </citation>
    <scope>NUCLEOTIDE SEQUENCE [LARGE SCALE GENOMIC DNA]</scope>
    <source>
        <strain evidence="1 2">Sa1BUA6</strain>
    </source>
</reference>
<dbReference type="Proteomes" id="UP000621930">
    <property type="component" value="Unassembled WGS sequence"/>
</dbReference>
<dbReference type="EMBL" id="JACSPT010000020">
    <property type="protein sequence ID" value="MBD8010235.1"/>
    <property type="molecule type" value="Genomic_DNA"/>
</dbReference>
<comment type="caution">
    <text evidence="1">The sequence shown here is derived from an EMBL/GenBank/DDBJ whole genome shotgun (WGS) entry which is preliminary data.</text>
</comment>
<sequence length="77" mass="8806">MITVQTLRSLTPCSVEVLKTVKNGKTYYYLKTEADSKFSRISKTVYQSLDLFSQSSNSFYTEVKGDVCKQFKSMTLI</sequence>
<evidence type="ECO:0000313" key="1">
    <source>
        <dbReference type="EMBL" id="MBD8010235.1"/>
    </source>
</evidence>
<name>A0ABR8VZP8_9GAMM</name>